<evidence type="ECO:0000259" key="6">
    <source>
        <dbReference type="PROSITE" id="PS51352"/>
    </source>
</evidence>
<dbReference type="InterPro" id="IPR050553">
    <property type="entry name" value="Thioredoxin_ResA/DsbE_sf"/>
</dbReference>
<feature type="transmembrane region" description="Helical" evidence="5">
    <location>
        <begin position="76"/>
        <end position="97"/>
    </location>
</feature>
<dbReference type="InterPro" id="IPR017937">
    <property type="entry name" value="Thioredoxin_CS"/>
</dbReference>
<keyword evidence="3" id="KW-1015">Disulfide bond</keyword>
<dbReference type="OrthoDB" id="9811352at2"/>
<dbReference type="STRING" id="1903179.BI347_15915"/>
<organism evidence="7 8">
    <name type="scientific">Chromobacterium sphagni</name>
    <dbReference type="NCBI Taxonomy" id="1903179"/>
    <lineage>
        <taxon>Bacteria</taxon>
        <taxon>Pseudomonadati</taxon>
        <taxon>Pseudomonadota</taxon>
        <taxon>Betaproteobacteria</taxon>
        <taxon>Neisseriales</taxon>
        <taxon>Chromobacteriaceae</taxon>
        <taxon>Chromobacterium</taxon>
    </lineage>
</organism>
<evidence type="ECO:0000256" key="4">
    <source>
        <dbReference type="ARBA" id="ARBA00023284"/>
    </source>
</evidence>
<dbReference type="GO" id="GO:0008961">
    <property type="term" value="F:phosphatidylglycerol-prolipoprotein diacylglyceryl transferase activity"/>
    <property type="evidence" value="ECO:0007669"/>
    <property type="project" value="InterPro"/>
</dbReference>
<keyword evidence="4" id="KW-0676">Redox-active center</keyword>
<evidence type="ECO:0000256" key="3">
    <source>
        <dbReference type="ARBA" id="ARBA00023157"/>
    </source>
</evidence>
<keyword evidence="2" id="KW-0201">Cytochrome c-type biogenesis</keyword>
<dbReference type="PANTHER" id="PTHR42852:SF6">
    <property type="entry name" value="THIOL:DISULFIDE INTERCHANGE PROTEIN DSBE"/>
    <property type="match status" value="1"/>
</dbReference>
<dbReference type="Gene3D" id="3.40.30.10">
    <property type="entry name" value="Glutaredoxin"/>
    <property type="match status" value="1"/>
</dbReference>
<dbReference type="PROSITE" id="PS51352">
    <property type="entry name" value="THIOREDOXIN_2"/>
    <property type="match status" value="1"/>
</dbReference>
<dbReference type="GO" id="GO:0005886">
    <property type="term" value="C:plasma membrane"/>
    <property type="evidence" value="ECO:0007669"/>
    <property type="project" value="InterPro"/>
</dbReference>
<dbReference type="GO" id="GO:0042158">
    <property type="term" value="P:lipoprotein biosynthetic process"/>
    <property type="evidence" value="ECO:0007669"/>
    <property type="project" value="InterPro"/>
</dbReference>
<feature type="transmembrane region" description="Helical" evidence="5">
    <location>
        <begin position="47"/>
        <end position="64"/>
    </location>
</feature>
<comment type="subcellular location">
    <subcellularLocation>
        <location evidence="1">Cell envelope</location>
    </subcellularLocation>
</comment>
<dbReference type="PANTHER" id="PTHR42852">
    <property type="entry name" value="THIOL:DISULFIDE INTERCHANGE PROTEIN DSBE"/>
    <property type="match status" value="1"/>
</dbReference>
<keyword evidence="5" id="KW-0812">Transmembrane</keyword>
<dbReference type="Pfam" id="PF08534">
    <property type="entry name" value="Redoxin"/>
    <property type="match status" value="1"/>
</dbReference>
<keyword evidence="5" id="KW-1133">Transmembrane helix</keyword>
<reference evidence="7 8" key="1">
    <citation type="submission" date="2016-09" db="EMBL/GenBank/DDBJ databases">
        <title>Chromobacterium muskegensis sp. nov., an insecticidal bacterium isolated from Sphagnum bogs.</title>
        <authorList>
            <person name="Sparks M.E."/>
            <person name="Blackburn M.B."/>
            <person name="Gundersen-Rindal D.E."/>
            <person name="Mitchell A."/>
            <person name="Farrar R."/>
            <person name="Kuhar D."/>
        </authorList>
    </citation>
    <scope>NUCLEOTIDE SEQUENCE [LARGE SCALE GENOMIC DNA]</scope>
    <source>
        <strain evidence="7 8">37-2</strain>
    </source>
</reference>
<dbReference type="Pfam" id="PF01790">
    <property type="entry name" value="LGT"/>
    <property type="match status" value="1"/>
</dbReference>
<dbReference type="CDD" id="cd02966">
    <property type="entry name" value="TlpA_like_family"/>
    <property type="match status" value="1"/>
</dbReference>
<dbReference type="InterPro" id="IPR036249">
    <property type="entry name" value="Thioredoxin-like_sf"/>
</dbReference>
<sequence>MLSFNLGPLPIPIDAALLGAALLLAHGCGRLAGRSQGVGVAHHLNDMLLWGLLAARLGFVAIWFEQYRPQPWSMLNIRDGGFSLWAGVGGALLLALWRGWRQPAIRRPLAIAALAGMLGWSAGQAWLAGKQAPGLSTQPLAALSGAAATLPALAQGRPLVVNLWASWCPPCRREMPVLQDAQRREDGIRFVFVNQGESQDAVARYLQAEGLRLDHVLLDPAGALGREYGSAALPTTLFFNAQGRLTASHLGELSAASLAGKLQALRPSPAHQENTR</sequence>
<dbReference type="GO" id="GO:0017004">
    <property type="term" value="P:cytochrome complex assembly"/>
    <property type="evidence" value="ECO:0007669"/>
    <property type="project" value="UniProtKB-KW"/>
</dbReference>
<dbReference type="AlphaFoldDB" id="A0A1S1WVE0"/>
<feature type="domain" description="Thioredoxin" evidence="6">
    <location>
        <begin position="126"/>
        <end position="267"/>
    </location>
</feature>
<evidence type="ECO:0000256" key="2">
    <source>
        <dbReference type="ARBA" id="ARBA00022748"/>
    </source>
</evidence>
<proteinExistence type="predicted"/>
<dbReference type="EMBL" id="MKCS01000002">
    <property type="protein sequence ID" value="OHX11191.1"/>
    <property type="molecule type" value="Genomic_DNA"/>
</dbReference>
<comment type="caution">
    <text evidence="7">The sequence shown here is derived from an EMBL/GenBank/DDBJ whole genome shotgun (WGS) entry which is preliminary data.</text>
</comment>
<evidence type="ECO:0000256" key="1">
    <source>
        <dbReference type="ARBA" id="ARBA00004196"/>
    </source>
</evidence>
<feature type="transmembrane region" description="Helical" evidence="5">
    <location>
        <begin position="109"/>
        <end position="128"/>
    </location>
</feature>
<dbReference type="GO" id="GO:0015036">
    <property type="term" value="F:disulfide oxidoreductase activity"/>
    <property type="evidence" value="ECO:0007669"/>
    <property type="project" value="UniProtKB-ARBA"/>
</dbReference>
<dbReference type="SUPFAM" id="SSF52833">
    <property type="entry name" value="Thioredoxin-like"/>
    <property type="match status" value="1"/>
</dbReference>
<evidence type="ECO:0000256" key="5">
    <source>
        <dbReference type="SAM" id="Phobius"/>
    </source>
</evidence>
<gene>
    <name evidence="7" type="ORF">BI347_15915</name>
</gene>
<evidence type="ECO:0000313" key="7">
    <source>
        <dbReference type="EMBL" id="OHX11191.1"/>
    </source>
</evidence>
<dbReference type="GO" id="GO:0030313">
    <property type="term" value="C:cell envelope"/>
    <property type="evidence" value="ECO:0007669"/>
    <property type="project" value="UniProtKB-SubCell"/>
</dbReference>
<accession>A0A1S1WVE0</accession>
<evidence type="ECO:0000313" key="8">
    <source>
        <dbReference type="Proteomes" id="UP000180088"/>
    </source>
</evidence>
<dbReference type="InterPro" id="IPR001640">
    <property type="entry name" value="Lgt"/>
</dbReference>
<dbReference type="InterPro" id="IPR013740">
    <property type="entry name" value="Redoxin"/>
</dbReference>
<protein>
    <submittedName>
        <fullName evidence="7">Thiol:disulfide interchange protein</fullName>
    </submittedName>
</protein>
<dbReference type="InterPro" id="IPR013766">
    <property type="entry name" value="Thioredoxin_domain"/>
</dbReference>
<dbReference type="Proteomes" id="UP000180088">
    <property type="component" value="Unassembled WGS sequence"/>
</dbReference>
<dbReference type="RefSeq" id="WP_071116449.1">
    <property type="nucleotide sequence ID" value="NZ_MKCS01000002.1"/>
</dbReference>
<keyword evidence="5" id="KW-0472">Membrane</keyword>
<name>A0A1S1WVE0_9NEIS</name>
<dbReference type="PROSITE" id="PS00194">
    <property type="entry name" value="THIOREDOXIN_1"/>
    <property type="match status" value="1"/>
</dbReference>